<reference evidence="6" key="1">
    <citation type="submission" date="2023-08" db="EMBL/GenBank/DDBJ databases">
        <title>Reference Genome Resource for the Citrus Pathogen Phytophthora citrophthora.</title>
        <authorList>
            <person name="Moller H."/>
            <person name="Coetzee B."/>
            <person name="Rose L.J."/>
            <person name="Van Niekerk J.M."/>
        </authorList>
    </citation>
    <scope>NUCLEOTIDE SEQUENCE</scope>
    <source>
        <strain evidence="6">STE-U-9442</strain>
    </source>
</reference>
<proteinExistence type="predicted"/>
<dbReference type="PANTHER" id="PTHR11040">
    <property type="entry name" value="ZINC/IRON TRANSPORTER"/>
    <property type="match status" value="1"/>
</dbReference>
<evidence type="ECO:0000256" key="5">
    <source>
        <dbReference type="SAM" id="Phobius"/>
    </source>
</evidence>
<feature type="transmembrane region" description="Helical" evidence="5">
    <location>
        <begin position="316"/>
        <end position="335"/>
    </location>
</feature>
<feature type="transmembrane region" description="Helical" evidence="5">
    <location>
        <begin position="376"/>
        <end position="396"/>
    </location>
</feature>
<organism evidence="6 7">
    <name type="scientific">Phytophthora citrophthora</name>
    <dbReference type="NCBI Taxonomy" id="4793"/>
    <lineage>
        <taxon>Eukaryota</taxon>
        <taxon>Sar</taxon>
        <taxon>Stramenopiles</taxon>
        <taxon>Oomycota</taxon>
        <taxon>Peronosporomycetes</taxon>
        <taxon>Peronosporales</taxon>
        <taxon>Peronosporaceae</taxon>
        <taxon>Phytophthora</taxon>
    </lineage>
</organism>
<feature type="transmembrane region" description="Helical" evidence="5">
    <location>
        <begin position="224"/>
        <end position="244"/>
    </location>
</feature>
<comment type="caution">
    <text evidence="6">The sequence shown here is derived from an EMBL/GenBank/DDBJ whole genome shotgun (WGS) entry which is preliminary data.</text>
</comment>
<feature type="transmembrane region" description="Helical" evidence="5">
    <location>
        <begin position="91"/>
        <end position="113"/>
    </location>
</feature>
<accession>A0AAD9LQ69</accession>
<dbReference type="GO" id="GO:0005385">
    <property type="term" value="F:zinc ion transmembrane transporter activity"/>
    <property type="evidence" value="ECO:0007669"/>
    <property type="project" value="TreeGrafter"/>
</dbReference>
<keyword evidence="7" id="KW-1185">Reference proteome</keyword>
<keyword evidence="2 5" id="KW-0812">Transmembrane</keyword>
<evidence type="ECO:0000256" key="4">
    <source>
        <dbReference type="ARBA" id="ARBA00023136"/>
    </source>
</evidence>
<dbReference type="InterPro" id="IPR003689">
    <property type="entry name" value="ZIP"/>
</dbReference>
<feature type="transmembrane region" description="Helical" evidence="5">
    <location>
        <begin position="250"/>
        <end position="277"/>
    </location>
</feature>
<comment type="subcellular location">
    <subcellularLocation>
        <location evidence="1">Membrane</location>
        <topology evidence="1">Multi-pass membrane protein</topology>
    </subcellularLocation>
</comment>
<feature type="transmembrane region" description="Helical" evidence="5">
    <location>
        <begin position="602"/>
        <end position="622"/>
    </location>
</feature>
<dbReference type="Proteomes" id="UP001259832">
    <property type="component" value="Unassembled WGS sequence"/>
</dbReference>
<feature type="transmembrane region" description="Helical" evidence="5">
    <location>
        <begin position="142"/>
        <end position="164"/>
    </location>
</feature>
<feature type="transmembrane region" description="Helical" evidence="5">
    <location>
        <begin position="61"/>
        <end position="79"/>
    </location>
</feature>
<name>A0AAD9LQ69_9STRA</name>
<evidence type="ECO:0000256" key="2">
    <source>
        <dbReference type="ARBA" id="ARBA00022692"/>
    </source>
</evidence>
<feature type="transmembrane region" description="Helical" evidence="5">
    <location>
        <begin position="347"/>
        <end position="370"/>
    </location>
</feature>
<dbReference type="GO" id="GO:0016020">
    <property type="term" value="C:membrane"/>
    <property type="evidence" value="ECO:0007669"/>
    <property type="project" value="UniProtKB-SubCell"/>
</dbReference>
<evidence type="ECO:0000313" key="6">
    <source>
        <dbReference type="EMBL" id="KAK1944376.1"/>
    </source>
</evidence>
<dbReference type="AlphaFoldDB" id="A0AAD9LQ69"/>
<dbReference type="EMBL" id="JASMQC010000006">
    <property type="protein sequence ID" value="KAK1944376.1"/>
    <property type="molecule type" value="Genomic_DNA"/>
</dbReference>
<keyword evidence="4 5" id="KW-0472">Membrane</keyword>
<evidence type="ECO:0000313" key="7">
    <source>
        <dbReference type="Proteomes" id="UP001259832"/>
    </source>
</evidence>
<sequence length="690" mass="73096">MLTWLDRVHLRPVSDELTALGCPHKNRRHLNPQLESGRLAAAPTQNMGVEEESQLDLTPTFGLNALAALATVLGGCVIFSNKLLQLASPMFMAVLLSVSGGITIFQSLVVLFANSFKEFTDAFSLDDGASTSSEVDEDQGNAWLAATGCFGGGIIISYLVDLIVHQLTPGQNMNGTARMQPDRVSFEEGTYEVKPPVELVQNQGSDVFIKMDEAAKEKLQRMGVLSAIAVGIHNIPVGMATFVASSEHAWIGLSLAIGIALHNIAEGIAVATPIYFATGSTCRGLLWCFLSALAQHVGGIITFVSLGMDADNQTQGVLYGLCAGMLAGISMKEIIPTAYMYANGRMHLVSAGTLGGMFLMSAGLIFFKYIGLHPVTAFGVNGIAALMTMVGGMVVFSSKMLRTANPLVLALALGTSGGVTLFIALVPLFTSSMNEFTDAFSSGEEDDSDESDDIKGDAWLATTAAFSGGILTSYLIDFIVHQLTPGQNANGTARTQEVTRDSFDSSGKVDIHPPVEFIEDPGLDIFIRMDKSAKEKLQAMGILSAIAVGIHNIPEGIATFVASSEHLYIGVSLGIGVGLHNITEGVAVAAPIYFATGSRFRALMWCFWSALAQHLGGIIAYVSMGMDADDLTQAILYGLSAGMIVGIAVKELIPTAYLYANGRMHLVSAGALFGTFFMAASLIFFKFIGA</sequence>
<gene>
    <name evidence="6" type="ORF">P3T76_004288</name>
</gene>
<protein>
    <submittedName>
        <fullName evidence="6">Zinc transporter ZupT</fullName>
    </submittedName>
</protein>
<keyword evidence="3 5" id="KW-1133">Transmembrane helix</keyword>
<evidence type="ECO:0000256" key="3">
    <source>
        <dbReference type="ARBA" id="ARBA00022989"/>
    </source>
</evidence>
<feature type="transmembrane region" description="Helical" evidence="5">
    <location>
        <begin position="634"/>
        <end position="653"/>
    </location>
</feature>
<dbReference type="PANTHER" id="PTHR11040:SF205">
    <property type="entry name" value="ZINC TRANSPORTER ZUPT"/>
    <property type="match status" value="1"/>
</dbReference>
<feature type="transmembrane region" description="Helical" evidence="5">
    <location>
        <begin position="458"/>
        <end position="480"/>
    </location>
</feature>
<feature type="transmembrane region" description="Helical" evidence="5">
    <location>
        <begin position="537"/>
        <end position="554"/>
    </location>
</feature>
<evidence type="ECO:0000256" key="1">
    <source>
        <dbReference type="ARBA" id="ARBA00004141"/>
    </source>
</evidence>
<feature type="transmembrane region" description="Helical" evidence="5">
    <location>
        <begin position="284"/>
        <end position="304"/>
    </location>
</feature>
<feature type="transmembrane region" description="Helical" evidence="5">
    <location>
        <begin position="665"/>
        <end position="688"/>
    </location>
</feature>
<dbReference type="Pfam" id="PF02535">
    <property type="entry name" value="Zip"/>
    <property type="match status" value="2"/>
</dbReference>
<feature type="transmembrane region" description="Helical" evidence="5">
    <location>
        <begin position="408"/>
        <end position="429"/>
    </location>
</feature>
<feature type="transmembrane region" description="Helical" evidence="5">
    <location>
        <begin position="566"/>
        <end position="595"/>
    </location>
</feature>